<sequence>MATSDKVSEEDIQTPKIDTRRRLEEFLPPRSDVRVVSIRDVKLPPFWAPRPTLWFAQVEAQFASNRITTDNAKFNAVISCLDFAILEQIADVVEKPPLVNKYDELKRQLIQRFTDTPETSLTKVLTELELGEKRPSQFYREIKSMAGDQLPEDAVRALWLRRLPSRVRAILTVSTDTKMSVLSEMADRIMDEFSATSSVSSVSRNVEFTQIPKEEPAKKNVLDEILERLKKLEMGARRERSRSNNRQRSRSRSRQYGNSDWCYYHRTFGNKANKCREPCSFVQSKPAEN</sequence>
<accession>A0A7R8UCY7</accession>
<evidence type="ECO:0000313" key="2">
    <source>
        <dbReference type="EMBL" id="CAD7078413.1"/>
    </source>
</evidence>
<gene>
    <name evidence="2" type="ORF">HERILL_LOCUS1681</name>
</gene>
<reference evidence="2 3" key="1">
    <citation type="submission" date="2020-11" db="EMBL/GenBank/DDBJ databases">
        <authorList>
            <person name="Wallbank WR R."/>
            <person name="Pardo Diaz C."/>
            <person name="Kozak K."/>
            <person name="Martin S."/>
            <person name="Jiggins C."/>
            <person name="Moest M."/>
            <person name="Warren A I."/>
            <person name="Generalovic N T."/>
            <person name="Byers J.R.P. K."/>
            <person name="Montejo-Kovacevich G."/>
            <person name="Yen C E."/>
        </authorList>
    </citation>
    <scope>NUCLEOTIDE SEQUENCE [LARGE SCALE GENOMIC DNA]</scope>
</reference>
<organism evidence="2 3">
    <name type="scientific">Hermetia illucens</name>
    <name type="common">Black soldier fly</name>
    <dbReference type="NCBI Taxonomy" id="343691"/>
    <lineage>
        <taxon>Eukaryota</taxon>
        <taxon>Metazoa</taxon>
        <taxon>Ecdysozoa</taxon>
        <taxon>Arthropoda</taxon>
        <taxon>Hexapoda</taxon>
        <taxon>Insecta</taxon>
        <taxon>Pterygota</taxon>
        <taxon>Neoptera</taxon>
        <taxon>Endopterygota</taxon>
        <taxon>Diptera</taxon>
        <taxon>Brachycera</taxon>
        <taxon>Stratiomyomorpha</taxon>
        <taxon>Stratiomyidae</taxon>
        <taxon>Hermetiinae</taxon>
        <taxon>Hermetia</taxon>
    </lineage>
</organism>
<feature type="domain" description="DUF7041" evidence="1">
    <location>
        <begin position="43"/>
        <end position="125"/>
    </location>
</feature>
<dbReference type="Pfam" id="PF23055">
    <property type="entry name" value="DUF7041"/>
    <property type="match status" value="1"/>
</dbReference>
<dbReference type="OrthoDB" id="8122554at2759"/>
<dbReference type="EMBL" id="LR899009">
    <property type="protein sequence ID" value="CAD7078413.1"/>
    <property type="molecule type" value="Genomic_DNA"/>
</dbReference>
<dbReference type="PANTHER" id="PTHR33327">
    <property type="entry name" value="ENDONUCLEASE"/>
    <property type="match status" value="1"/>
</dbReference>
<dbReference type="PANTHER" id="PTHR33327:SF3">
    <property type="entry name" value="RNA-DIRECTED DNA POLYMERASE"/>
    <property type="match status" value="1"/>
</dbReference>
<dbReference type="Proteomes" id="UP000594454">
    <property type="component" value="Chromosome 1"/>
</dbReference>
<evidence type="ECO:0000259" key="1">
    <source>
        <dbReference type="Pfam" id="PF23055"/>
    </source>
</evidence>
<dbReference type="AlphaFoldDB" id="A0A7R8UCY7"/>
<protein>
    <recommendedName>
        <fullName evidence="1">DUF7041 domain-containing protein</fullName>
    </recommendedName>
</protein>
<keyword evidence="3" id="KW-1185">Reference proteome</keyword>
<dbReference type="InterPro" id="IPR055469">
    <property type="entry name" value="DUF7041"/>
</dbReference>
<dbReference type="InParanoid" id="A0A7R8UCY7"/>
<name>A0A7R8UCY7_HERIL</name>
<proteinExistence type="predicted"/>
<evidence type="ECO:0000313" key="3">
    <source>
        <dbReference type="Proteomes" id="UP000594454"/>
    </source>
</evidence>